<dbReference type="PROSITE" id="PS50931">
    <property type="entry name" value="HTH_LYSR"/>
    <property type="match status" value="1"/>
</dbReference>
<dbReference type="PANTHER" id="PTHR30346:SF17">
    <property type="entry name" value="LYSR FAMILY TRANSCRIPTIONAL REGULATOR"/>
    <property type="match status" value="1"/>
</dbReference>
<dbReference type="FunFam" id="1.10.10.10:FF:000001">
    <property type="entry name" value="LysR family transcriptional regulator"/>
    <property type="match status" value="1"/>
</dbReference>
<dbReference type="AlphaFoldDB" id="C1DMT7"/>
<gene>
    <name evidence="6" type="ordered locus">Avin_08760</name>
</gene>
<evidence type="ECO:0000256" key="1">
    <source>
        <dbReference type="ARBA" id="ARBA00009437"/>
    </source>
</evidence>
<keyword evidence="3" id="KW-0238">DNA-binding</keyword>
<dbReference type="Pfam" id="PF03466">
    <property type="entry name" value="LysR_substrate"/>
    <property type="match status" value="1"/>
</dbReference>
<evidence type="ECO:0000313" key="6">
    <source>
        <dbReference type="EMBL" id="ACO77117.1"/>
    </source>
</evidence>
<dbReference type="InterPro" id="IPR000847">
    <property type="entry name" value="LysR_HTH_N"/>
</dbReference>
<name>C1DMT7_AZOVD</name>
<dbReference type="InterPro" id="IPR005119">
    <property type="entry name" value="LysR_subst-bd"/>
</dbReference>
<protein>
    <submittedName>
        <fullName evidence="6">Transcriptional regulator, LysR family</fullName>
    </submittedName>
</protein>
<organism evidence="6 7">
    <name type="scientific">Azotobacter vinelandii (strain DJ / ATCC BAA-1303)</name>
    <dbReference type="NCBI Taxonomy" id="322710"/>
    <lineage>
        <taxon>Bacteria</taxon>
        <taxon>Pseudomonadati</taxon>
        <taxon>Pseudomonadota</taxon>
        <taxon>Gammaproteobacteria</taxon>
        <taxon>Pseudomonadales</taxon>
        <taxon>Pseudomonadaceae</taxon>
        <taxon>Azotobacter</taxon>
    </lineage>
</organism>
<dbReference type="InterPro" id="IPR036390">
    <property type="entry name" value="WH_DNA-bd_sf"/>
</dbReference>
<dbReference type="STRING" id="322710.Avin_08760"/>
<dbReference type="GO" id="GO:0003677">
    <property type="term" value="F:DNA binding"/>
    <property type="evidence" value="ECO:0007669"/>
    <property type="project" value="UniProtKB-KW"/>
</dbReference>
<reference evidence="6 7" key="1">
    <citation type="journal article" date="2009" name="J. Bacteriol.">
        <title>Genome sequence of Azotobacter vinelandii, an obligate aerobe specialized to support diverse anaerobic metabolic processes.</title>
        <authorList>
            <person name="Setubal J.C."/>
            <person name="dos Santos P."/>
            <person name="Goldman B.S."/>
            <person name="Ertesvag H."/>
            <person name="Espin G."/>
            <person name="Rubio L.M."/>
            <person name="Valla S."/>
            <person name="Almeida N.F."/>
            <person name="Balasubramanian D."/>
            <person name="Cromes L."/>
            <person name="Curatti L."/>
            <person name="Du Z."/>
            <person name="Godsy E."/>
            <person name="Goodner B."/>
            <person name="Hellner-Burris K."/>
            <person name="Hernandez J.A."/>
            <person name="Houmiel K."/>
            <person name="Imperial J."/>
            <person name="Kennedy C."/>
            <person name="Larson T.J."/>
            <person name="Latreille P."/>
            <person name="Ligon L.S."/>
            <person name="Lu J."/>
            <person name="Maerk M."/>
            <person name="Miller N.M."/>
            <person name="Norton S."/>
            <person name="O'Carroll I.P."/>
            <person name="Paulsen I."/>
            <person name="Raulfs E.C."/>
            <person name="Roemer R."/>
            <person name="Rosser J."/>
            <person name="Segura D."/>
            <person name="Slater S."/>
            <person name="Stricklin S.L."/>
            <person name="Studholme D.J."/>
            <person name="Sun J."/>
            <person name="Viana C.J."/>
            <person name="Wallin E."/>
            <person name="Wang B."/>
            <person name="Wheeler C."/>
            <person name="Zhu H."/>
            <person name="Dean D.R."/>
            <person name="Dixon R."/>
            <person name="Wood D."/>
        </authorList>
    </citation>
    <scope>NUCLEOTIDE SEQUENCE [LARGE SCALE GENOMIC DNA]</scope>
    <source>
        <strain evidence="7">DJ / ATCC BAA-1303</strain>
    </source>
</reference>
<sequence>MKMELRQLKYFRAVAGTLNFSKAAEQLHIAQPPLSRQIQQLEDELGVRLLDRSSRPMRLTNAGVFFHEQSVRLLERIEAIRDETRRLGSGARRWMGVGFAPSILYDFIPQAIRQFSLDNGSVETSLLELTSVQQAEALKAGRIDIGFGRLRIEDEALENVLLAEEPLVAAVPAGSPLAAEGRIVLEALLEEVLLLYPASPRPSFIDQVLQQFAARGYRIGKSLETNSLQTAIGLVAAGMGVTLVPQCVQRLRRDDIVYRPLADRKLGAALIMTTRAGDGADHVLKLRATIVNASMARSRGTCRPLP</sequence>
<keyword evidence="4" id="KW-0804">Transcription</keyword>
<dbReference type="PANTHER" id="PTHR30346">
    <property type="entry name" value="TRANSCRIPTIONAL DUAL REGULATOR HCAR-RELATED"/>
    <property type="match status" value="1"/>
</dbReference>
<dbReference type="InterPro" id="IPR036388">
    <property type="entry name" value="WH-like_DNA-bd_sf"/>
</dbReference>
<dbReference type="Proteomes" id="UP000002424">
    <property type="component" value="Chromosome"/>
</dbReference>
<dbReference type="KEGG" id="avn:Avin_08760"/>
<dbReference type="HOGENOM" id="CLU_039613_6_4_6"/>
<dbReference type="eggNOG" id="COG0583">
    <property type="taxonomic scope" value="Bacteria"/>
</dbReference>
<dbReference type="Pfam" id="PF00126">
    <property type="entry name" value="HTH_1"/>
    <property type="match status" value="1"/>
</dbReference>
<comment type="similarity">
    <text evidence="1">Belongs to the LysR transcriptional regulatory family.</text>
</comment>
<accession>C1DMT7</accession>
<evidence type="ECO:0000313" key="7">
    <source>
        <dbReference type="Proteomes" id="UP000002424"/>
    </source>
</evidence>
<keyword evidence="2" id="KW-0805">Transcription regulation</keyword>
<dbReference type="EnsemblBacteria" id="ACO77117">
    <property type="protein sequence ID" value="ACO77117"/>
    <property type="gene ID" value="Avin_08760"/>
</dbReference>
<feature type="domain" description="HTH lysR-type" evidence="5">
    <location>
        <begin position="3"/>
        <end position="60"/>
    </location>
</feature>
<evidence type="ECO:0000259" key="5">
    <source>
        <dbReference type="PROSITE" id="PS50931"/>
    </source>
</evidence>
<dbReference type="GO" id="GO:0003700">
    <property type="term" value="F:DNA-binding transcription factor activity"/>
    <property type="evidence" value="ECO:0007669"/>
    <property type="project" value="InterPro"/>
</dbReference>
<dbReference type="PRINTS" id="PR00039">
    <property type="entry name" value="HTHLYSR"/>
</dbReference>
<dbReference type="Gene3D" id="3.40.190.10">
    <property type="entry name" value="Periplasmic binding protein-like II"/>
    <property type="match status" value="2"/>
</dbReference>
<evidence type="ECO:0000256" key="2">
    <source>
        <dbReference type="ARBA" id="ARBA00023015"/>
    </source>
</evidence>
<keyword evidence="7" id="KW-1185">Reference proteome</keyword>
<evidence type="ECO:0000256" key="4">
    <source>
        <dbReference type="ARBA" id="ARBA00023163"/>
    </source>
</evidence>
<dbReference type="Gene3D" id="1.10.10.10">
    <property type="entry name" value="Winged helix-like DNA-binding domain superfamily/Winged helix DNA-binding domain"/>
    <property type="match status" value="1"/>
</dbReference>
<dbReference type="GO" id="GO:0032993">
    <property type="term" value="C:protein-DNA complex"/>
    <property type="evidence" value="ECO:0007669"/>
    <property type="project" value="TreeGrafter"/>
</dbReference>
<dbReference type="SUPFAM" id="SSF53850">
    <property type="entry name" value="Periplasmic binding protein-like II"/>
    <property type="match status" value="1"/>
</dbReference>
<evidence type="ECO:0000256" key="3">
    <source>
        <dbReference type="ARBA" id="ARBA00023125"/>
    </source>
</evidence>
<dbReference type="EMBL" id="CP001157">
    <property type="protein sequence ID" value="ACO77117.1"/>
    <property type="molecule type" value="Genomic_DNA"/>
</dbReference>
<proteinExistence type="inferred from homology"/>
<dbReference type="SUPFAM" id="SSF46785">
    <property type="entry name" value="Winged helix' DNA-binding domain"/>
    <property type="match status" value="1"/>
</dbReference>
<dbReference type="OrthoDB" id="5289754at2"/>